<reference evidence="2" key="1">
    <citation type="submission" date="2018-06" db="EMBL/GenBank/DDBJ databases">
        <authorList>
            <person name="Zhirakovskaya E."/>
        </authorList>
    </citation>
    <scope>NUCLEOTIDE SEQUENCE</scope>
</reference>
<accession>A0A3B0ZXZ9</accession>
<keyword evidence="1" id="KW-0472">Membrane</keyword>
<protein>
    <submittedName>
        <fullName evidence="2">Aspartyl protease</fullName>
    </submittedName>
</protein>
<proteinExistence type="predicted"/>
<keyword evidence="2" id="KW-0645">Protease</keyword>
<dbReference type="InterPro" id="IPR021109">
    <property type="entry name" value="Peptidase_aspartic_dom_sf"/>
</dbReference>
<keyword evidence="1" id="KW-1133">Transmembrane helix</keyword>
<evidence type="ECO:0000256" key="1">
    <source>
        <dbReference type="SAM" id="Phobius"/>
    </source>
</evidence>
<keyword evidence="2" id="KW-0378">Hydrolase</keyword>
<dbReference type="InterPro" id="IPR001969">
    <property type="entry name" value="Aspartic_peptidase_AS"/>
</dbReference>
<feature type="transmembrane region" description="Helical" evidence="1">
    <location>
        <begin position="20"/>
        <end position="38"/>
    </location>
</feature>
<dbReference type="NCBIfam" id="TIGR02281">
    <property type="entry name" value="clan_AA_DTGA"/>
    <property type="match status" value="1"/>
</dbReference>
<dbReference type="InterPro" id="IPR011969">
    <property type="entry name" value="Clan_AA_Asp_peptidase_C"/>
</dbReference>
<keyword evidence="1" id="KW-0812">Transmembrane</keyword>
<dbReference type="Pfam" id="PF13975">
    <property type="entry name" value="gag-asp_proteas"/>
    <property type="match status" value="1"/>
</dbReference>
<evidence type="ECO:0000313" key="2">
    <source>
        <dbReference type="EMBL" id="VAW98475.1"/>
    </source>
</evidence>
<dbReference type="PROSITE" id="PS00141">
    <property type="entry name" value="ASP_PROTEASE"/>
    <property type="match status" value="1"/>
</dbReference>
<sequence length="176" mass="20007">MPINRDQNEQEVSSIGKFMFFGMWIGLLALLSLFFYNWEQSEFNPNQSIDSKMNIRGQTELVLTANRHNQYIANGFINNTAVVFLLDTGANDVSIPAHVAKKIGLKRGRQLRFETANGIAIGYQTKVKKIKLGEIELENITASINPNVKFDEVLLGMSFLKHLELVQKNKTLTLRY</sequence>
<dbReference type="CDD" id="cd05483">
    <property type="entry name" value="retropepsin_like_bacteria"/>
    <property type="match status" value="1"/>
</dbReference>
<dbReference type="GO" id="GO:0004190">
    <property type="term" value="F:aspartic-type endopeptidase activity"/>
    <property type="evidence" value="ECO:0007669"/>
    <property type="project" value="InterPro"/>
</dbReference>
<organism evidence="2">
    <name type="scientific">hydrothermal vent metagenome</name>
    <dbReference type="NCBI Taxonomy" id="652676"/>
    <lineage>
        <taxon>unclassified sequences</taxon>
        <taxon>metagenomes</taxon>
        <taxon>ecological metagenomes</taxon>
    </lineage>
</organism>
<dbReference type="GO" id="GO:0006508">
    <property type="term" value="P:proteolysis"/>
    <property type="evidence" value="ECO:0007669"/>
    <property type="project" value="UniProtKB-KW"/>
</dbReference>
<dbReference type="SUPFAM" id="SSF50630">
    <property type="entry name" value="Acid proteases"/>
    <property type="match status" value="1"/>
</dbReference>
<dbReference type="Gene3D" id="2.40.70.10">
    <property type="entry name" value="Acid Proteases"/>
    <property type="match status" value="1"/>
</dbReference>
<dbReference type="InterPro" id="IPR034122">
    <property type="entry name" value="Retropepsin-like_bacterial"/>
</dbReference>
<dbReference type="EMBL" id="UOFT01000066">
    <property type="protein sequence ID" value="VAW98475.1"/>
    <property type="molecule type" value="Genomic_DNA"/>
</dbReference>
<name>A0A3B0ZXZ9_9ZZZZ</name>
<dbReference type="AlphaFoldDB" id="A0A3B0ZXZ9"/>
<gene>
    <name evidence="2" type="ORF">MNBD_GAMMA23-1511</name>
</gene>